<evidence type="ECO:0000313" key="3">
    <source>
        <dbReference type="Proteomes" id="UP000219612"/>
    </source>
</evidence>
<feature type="region of interest" description="Disordered" evidence="1">
    <location>
        <begin position="1"/>
        <end position="65"/>
    </location>
</feature>
<dbReference type="AlphaFoldDB" id="A0A285HFR8"/>
<gene>
    <name evidence="2" type="ORF">SAMN05421748_104304</name>
</gene>
<organism evidence="2 3">
    <name type="scientific">Paractinoplanes atraurantiacus</name>
    <dbReference type="NCBI Taxonomy" id="1036182"/>
    <lineage>
        <taxon>Bacteria</taxon>
        <taxon>Bacillati</taxon>
        <taxon>Actinomycetota</taxon>
        <taxon>Actinomycetes</taxon>
        <taxon>Micromonosporales</taxon>
        <taxon>Micromonosporaceae</taxon>
        <taxon>Paractinoplanes</taxon>
    </lineage>
</organism>
<dbReference type="RefSeq" id="WP_143234592.1">
    <property type="nucleotide sequence ID" value="NZ_OBDY01000004.1"/>
</dbReference>
<keyword evidence="3" id="KW-1185">Reference proteome</keyword>
<name>A0A285HFR8_9ACTN</name>
<dbReference type="Proteomes" id="UP000219612">
    <property type="component" value="Unassembled WGS sequence"/>
</dbReference>
<proteinExistence type="predicted"/>
<sequence>MTAKPKSPGGGDSPHRARGPGSHSAESVAGAQNAVASAIQAGTPHPDGAGAIAARATPDTSDPELSRVMDVYERLGADPPRFRISANDAAHEGHGAHTIERHGSQIPLERADPGSDIRTVEGRIYGDDPWGKTENKSFKWDDPTIMTREVNEHVQRNWEAIRSDLALKGFYEGTYEAGHRVGHGYYNSGMFGFGPRQAEYATVSRVVVRIRLAPGSDPPEPFLVTAFPSGFPTQLG</sequence>
<evidence type="ECO:0000313" key="2">
    <source>
        <dbReference type="EMBL" id="SNY34580.1"/>
    </source>
</evidence>
<accession>A0A285HFR8</accession>
<reference evidence="2 3" key="1">
    <citation type="submission" date="2017-09" db="EMBL/GenBank/DDBJ databases">
        <authorList>
            <person name="Ehlers B."/>
            <person name="Leendertz F.H."/>
        </authorList>
    </citation>
    <scope>NUCLEOTIDE SEQUENCE [LARGE SCALE GENOMIC DNA]</scope>
    <source>
        <strain evidence="2 3">CGMCC 4.6857</strain>
    </source>
</reference>
<evidence type="ECO:0008006" key="4">
    <source>
        <dbReference type="Google" id="ProtNLM"/>
    </source>
</evidence>
<dbReference type="EMBL" id="OBDY01000004">
    <property type="protein sequence ID" value="SNY34580.1"/>
    <property type="molecule type" value="Genomic_DNA"/>
</dbReference>
<evidence type="ECO:0000256" key="1">
    <source>
        <dbReference type="SAM" id="MobiDB-lite"/>
    </source>
</evidence>
<dbReference type="OrthoDB" id="3295941at2"/>
<protein>
    <recommendedName>
        <fullName evidence="4">Bacterial CdiA-CT RNAse A domain-containing protein</fullName>
    </recommendedName>
</protein>